<evidence type="ECO:0000256" key="1">
    <source>
        <dbReference type="SAM" id="MobiDB-lite"/>
    </source>
</evidence>
<evidence type="ECO:0000313" key="2">
    <source>
        <dbReference type="EMBL" id="CAD8212525.1"/>
    </source>
</evidence>
<dbReference type="AlphaFoldDB" id="A0A8S1YEM0"/>
<organism evidence="2 3">
    <name type="scientific">Paramecium pentaurelia</name>
    <dbReference type="NCBI Taxonomy" id="43138"/>
    <lineage>
        <taxon>Eukaryota</taxon>
        <taxon>Sar</taxon>
        <taxon>Alveolata</taxon>
        <taxon>Ciliophora</taxon>
        <taxon>Intramacronucleata</taxon>
        <taxon>Oligohymenophorea</taxon>
        <taxon>Peniculida</taxon>
        <taxon>Parameciidae</taxon>
        <taxon>Paramecium</taxon>
    </lineage>
</organism>
<accession>A0A8S1YEM0</accession>
<comment type="caution">
    <text evidence="2">The sequence shown here is derived from an EMBL/GenBank/DDBJ whole genome shotgun (WGS) entry which is preliminary data.</text>
</comment>
<reference evidence="2" key="1">
    <citation type="submission" date="2021-01" db="EMBL/GenBank/DDBJ databases">
        <authorList>
            <consortium name="Genoscope - CEA"/>
            <person name="William W."/>
        </authorList>
    </citation>
    <scope>NUCLEOTIDE SEQUENCE</scope>
</reference>
<dbReference type="EMBL" id="CAJJDO010000169">
    <property type="protein sequence ID" value="CAD8212525.1"/>
    <property type="molecule type" value="Genomic_DNA"/>
</dbReference>
<name>A0A8S1YEM0_9CILI</name>
<gene>
    <name evidence="2" type="ORF">PPENT_87.1.T1690005</name>
</gene>
<evidence type="ECO:0000313" key="3">
    <source>
        <dbReference type="Proteomes" id="UP000689195"/>
    </source>
</evidence>
<proteinExistence type="predicted"/>
<keyword evidence="3" id="KW-1185">Reference proteome</keyword>
<dbReference type="Proteomes" id="UP000689195">
    <property type="component" value="Unassembled WGS sequence"/>
</dbReference>
<feature type="compositionally biased region" description="Basic and acidic residues" evidence="1">
    <location>
        <begin position="9"/>
        <end position="25"/>
    </location>
</feature>
<feature type="region of interest" description="Disordered" evidence="1">
    <location>
        <begin position="1"/>
        <end position="27"/>
    </location>
</feature>
<sequence>MNDTSDSQMIKKENSNNQKKLDNSDSKANNQIKVYKRLIKNINEILNTFKQFNQEEKEIELNWTPFHYDRQKKEGNEDQSSKDKQYVINDGPLPLLGKVIKTKNQKTKKDGGNIQPCCNLIGSISFRMHNKCINLWSCVTYRKNFYKQRNFRYGLFYQSSLERIRNQLGSLGKNKMINIASALVLAGPFGIKEALQIGGQAFKSIQQIDITEFSRQIPTVTVDGLKKTGFWLSDSNIVKIQNQYQTLQMIQETVLKTQNNIQILNLATEVLGDQVRNGAISESISCNLYDLINQCFQQSKETINVFKIVFVNQEKNIQDYRQLKVIVTNQKRIQKKN</sequence>
<protein>
    <submittedName>
        <fullName evidence="2">Uncharacterized protein</fullName>
    </submittedName>
</protein>